<dbReference type="SMART" id="SM00849">
    <property type="entry name" value="Lactamase_B"/>
    <property type="match status" value="1"/>
</dbReference>
<dbReference type="InterPro" id="IPR036866">
    <property type="entry name" value="RibonucZ/Hydroxyglut_hydro"/>
</dbReference>
<comment type="caution">
    <text evidence="3">The sequence shown here is derived from an EMBL/GenBank/DDBJ whole genome shotgun (WGS) entry which is preliminary data.</text>
</comment>
<dbReference type="PANTHER" id="PTHR42951:SF17">
    <property type="entry name" value="METALLO-BETA-LACTAMASE DOMAIN-CONTAINING PROTEIN"/>
    <property type="match status" value="1"/>
</dbReference>
<dbReference type="InterPro" id="IPR001279">
    <property type="entry name" value="Metallo-B-lactamas"/>
</dbReference>
<dbReference type="Pfam" id="PF00753">
    <property type="entry name" value="Lactamase_B"/>
    <property type="match status" value="1"/>
</dbReference>
<feature type="non-terminal residue" evidence="3">
    <location>
        <position position="1"/>
    </location>
</feature>
<keyword evidence="1" id="KW-0812">Transmembrane</keyword>
<accession>A0ABW9RKU0</accession>
<dbReference type="EMBL" id="SMLW01000225">
    <property type="protein sequence ID" value="MTI23535.1"/>
    <property type="molecule type" value="Genomic_DNA"/>
</dbReference>
<dbReference type="InterPro" id="IPR050855">
    <property type="entry name" value="NDM-1-like"/>
</dbReference>
<dbReference type="CDD" id="cd07721">
    <property type="entry name" value="yflN-like_MBL-fold"/>
    <property type="match status" value="1"/>
</dbReference>
<sequence>GSADRIRKEAEKVFGSNNKPRAIVLTHGHFDHVGALPELLKHWNVPVYAHPLEMPYLKGKSHYPPPDPAVGGGAMAYMSWVYPTKPVNLGDKVLPFPANGIVPELPEWKIIHTPGHSPGHVSLFRERDCTLLAGDAFVTVNQNSVFSVISQKEEFHEPPAYFTIDWQAAKKSVQELARLNPKAIGTGHGLPVSGRKWQNRFARFAENFDNYIPEDGRYVKQPAHTDESGIVDMPEPTSYKRARLVAGIGLGVVAGAALAFISRKIKKGNSDIV</sequence>
<name>A0ABW9RKU0_9BACT</name>
<evidence type="ECO:0000256" key="1">
    <source>
        <dbReference type="SAM" id="Phobius"/>
    </source>
</evidence>
<keyword evidence="1" id="KW-1133">Transmembrane helix</keyword>
<keyword evidence="4" id="KW-1185">Reference proteome</keyword>
<evidence type="ECO:0000313" key="4">
    <source>
        <dbReference type="Proteomes" id="UP000798808"/>
    </source>
</evidence>
<dbReference type="Proteomes" id="UP000798808">
    <property type="component" value="Unassembled WGS sequence"/>
</dbReference>
<dbReference type="SUPFAM" id="SSF56281">
    <property type="entry name" value="Metallo-hydrolase/oxidoreductase"/>
    <property type="match status" value="1"/>
</dbReference>
<protein>
    <submittedName>
        <fullName evidence="3">MBL fold metallo-hydrolase</fullName>
    </submittedName>
</protein>
<proteinExistence type="predicted"/>
<reference evidence="3 4" key="1">
    <citation type="submission" date="2019-02" db="EMBL/GenBank/DDBJ databases">
        <authorList>
            <person name="Goldberg S.R."/>
            <person name="Haltli B.A."/>
            <person name="Correa H."/>
            <person name="Russell K.G."/>
        </authorList>
    </citation>
    <scope>NUCLEOTIDE SEQUENCE [LARGE SCALE GENOMIC DNA]</scope>
    <source>
        <strain evidence="3 4">JCM 16186</strain>
    </source>
</reference>
<evidence type="ECO:0000259" key="2">
    <source>
        <dbReference type="SMART" id="SM00849"/>
    </source>
</evidence>
<feature type="transmembrane region" description="Helical" evidence="1">
    <location>
        <begin position="242"/>
        <end position="261"/>
    </location>
</feature>
<gene>
    <name evidence="3" type="ORF">E1163_01080</name>
</gene>
<dbReference type="Gene3D" id="3.60.15.10">
    <property type="entry name" value="Ribonuclease Z/Hydroxyacylglutathione hydrolase-like"/>
    <property type="match status" value="1"/>
</dbReference>
<evidence type="ECO:0000313" key="3">
    <source>
        <dbReference type="EMBL" id="MTI23535.1"/>
    </source>
</evidence>
<dbReference type="PANTHER" id="PTHR42951">
    <property type="entry name" value="METALLO-BETA-LACTAMASE DOMAIN-CONTAINING"/>
    <property type="match status" value="1"/>
</dbReference>
<keyword evidence="1" id="KW-0472">Membrane</keyword>
<organism evidence="3 4">
    <name type="scientific">Fulvivirga kasyanovii</name>
    <dbReference type="NCBI Taxonomy" id="396812"/>
    <lineage>
        <taxon>Bacteria</taxon>
        <taxon>Pseudomonadati</taxon>
        <taxon>Bacteroidota</taxon>
        <taxon>Cytophagia</taxon>
        <taxon>Cytophagales</taxon>
        <taxon>Fulvivirgaceae</taxon>
        <taxon>Fulvivirga</taxon>
    </lineage>
</organism>
<dbReference type="RefSeq" id="WP_155168674.1">
    <property type="nucleotide sequence ID" value="NZ_SMLW01000225.1"/>
</dbReference>
<feature type="domain" description="Metallo-beta-lactamase" evidence="2">
    <location>
        <begin position="4"/>
        <end position="188"/>
    </location>
</feature>